<evidence type="ECO:0000256" key="3">
    <source>
        <dbReference type="ARBA" id="ARBA00022448"/>
    </source>
</evidence>
<feature type="transmembrane region" description="Helical" evidence="8">
    <location>
        <begin position="290"/>
        <end position="311"/>
    </location>
</feature>
<feature type="transmembrane region" description="Helical" evidence="8">
    <location>
        <begin position="61"/>
        <end position="82"/>
    </location>
</feature>
<dbReference type="EMBL" id="JBEDNQ010000013">
    <property type="protein sequence ID" value="MEQ3554061.1"/>
    <property type="molecule type" value="Genomic_DNA"/>
</dbReference>
<dbReference type="InterPro" id="IPR036259">
    <property type="entry name" value="MFS_trans_sf"/>
</dbReference>
<keyword evidence="5 8" id="KW-0812">Transmembrane</keyword>
<proteinExistence type="inferred from homology"/>
<keyword evidence="7 8" id="KW-0472">Membrane</keyword>
<dbReference type="Gene3D" id="1.20.1250.20">
    <property type="entry name" value="MFS general substrate transporter like domains"/>
    <property type="match status" value="1"/>
</dbReference>
<dbReference type="CDD" id="cd17503">
    <property type="entry name" value="MFS_LmrB_MDR_like"/>
    <property type="match status" value="1"/>
</dbReference>
<evidence type="ECO:0000256" key="4">
    <source>
        <dbReference type="ARBA" id="ARBA00022475"/>
    </source>
</evidence>
<feature type="domain" description="Major facilitator superfamily (MFS) profile" evidence="9">
    <location>
        <begin position="23"/>
        <end position="480"/>
    </location>
</feature>
<keyword evidence="4" id="KW-1003">Cell membrane</keyword>
<dbReference type="Gene3D" id="1.20.1720.10">
    <property type="entry name" value="Multidrug resistance protein D"/>
    <property type="match status" value="1"/>
</dbReference>
<dbReference type="Pfam" id="PF07690">
    <property type="entry name" value="MFS_1"/>
    <property type="match status" value="1"/>
</dbReference>
<gene>
    <name evidence="10" type="ORF">WIS52_26630</name>
</gene>
<comment type="subcellular location">
    <subcellularLocation>
        <location evidence="1">Cell membrane</location>
        <topology evidence="1">Multi-pass membrane protein</topology>
    </subcellularLocation>
</comment>
<feature type="transmembrane region" description="Helical" evidence="8">
    <location>
        <begin position="177"/>
        <end position="197"/>
    </location>
</feature>
<feature type="transmembrane region" description="Helical" evidence="8">
    <location>
        <begin position="22"/>
        <end position="49"/>
    </location>
</feature>
<comment type="caution">
    <text evidence="10">The sequence shown here is derived from an EMBL/GenBank/DDBJ whole genome shotgun (WGS) entry which is preliminary data.</text>
</comment>
<dbReference type="InterPro" id="IPR004638">
    <property type="entry name" value="EmrB-like"/>
</dbReference>
<evidence type="ECO:0000256" key="6">
    <source>
        <dbReference type="ARBA" id="ARBA00022989"/>
    </source>
</evidence>
<dbReference type="PANTHER" id="PTHR42718:SF9">
    <property type="entry name" value="MAJOR FACILITATOR SUPERFAMILY MULTIDRUG TRANSPORTER MFSC"/>
    <property type="match status" value="1"/>
</dbReference>
<evidence type="ECO:0000256" key="1">
    <source>
        <dbReference type="ARBA" id="ARBA00004651"/>
    </source>
</evidence>
<dbReference type="SUPFAM" id="SSF103473">
    <property type="entry name" value="MFS general substrate transporter"/>
    <property type="match status" value="1"/>
</dbReference>
<name>A0ABV1KIR1_9PSEU</name>
<dbReference type="PANTHER" id="PTHR42718">
    <property type="entry name" value="MAJOR FACILITATOR SUPERFAMILY MULTIDRUG TRANSPORTER MFSC"/>
    <property type="match status" value="1"/>
</dbReference>
<feature type="transmembrane region" description="Helical" evidence="8">
    <location>
        <begin position="356"/>
        <end position="374"/>
    </location>
</feature>
<evidence type="ECO:0000256" key="7">
    <source>
        <dbReference type="ARBA" id="ARBA00023136"/>
    </source>
</evidence>
<keyword evidence="11" id="KW-1185">Reference proteome</keyword>
<feature type="transmembrane region" description="Helical" evidence="8">
    <location>
        <begin position="119"/>
        <end position="139"/>
    </location>
</feature>
<reference evidence="10 11" key="1">
    <citation type="submission" date="2024-03" db="EMBL/GenBank/DDBJ databases">
        <title>Draft genome sequence of Pseudonocardia nematodicida JCM 31783.</title>
        <authorList>
            <person name="Butdee W."/>
            <person name="Duangmal K."/>
        </authorList>
    </citation>
    <scope>NUCLEOTIDE SEQUENCE [LARGE SCALE GENOMIC DNA]</scope>
    <source>
        <strain evidence="10 11">JCM 31783</strain>
    </source>
</reference>
<organism evidence="10 11">
    <name type="scientific">Pseudonocardia nematodicida</name>
    <dbReference type="NCBI Taxonomy" id="1206997"/>
    <lineage>
        <taxon>Bacteria</taxon>
        <taxon>Bacillati</taxon>
        <taxon>Actinomycetota</taxon>
        <taxon>Actinomycetes</taxon>
        <taxon>Pseudonocardiales</taxon>
        <taxon>Pseudonocardiaceae</taxon>
        <taxon>Pseudonocardia</taxon>
    </lineage>
</organism>
<dbReference type="InterPro" id="IPR011701">
    <property type="entry name" value="MFS"/>
</dbReference>
<keyword evidence="3" id="KW-0813">Transport</keyword>
<evidence type="ECO:0000256" key="5">
    <source>
        <dbReference type="ARBA" id="ARBA00022692"/>
    </source>
</evidence>
<evidence type="ECO:0000259" key="9">
    <source>
        <dbReference type="PROSITE" id="PS50850"/>
    </source>
</evidence>
<evidence type="ECO:0000256" key="2">
    <source>
        <dbReference type="ARBA" id="ARBA00008537"/>
    </source>
</evidence>
<dbReference type="RefSeq" id="WP_349301135.1">
    <property type="nucleotide sequence ID" value="NZ_JBEDNQ010000013.1"/>
</dbReference>
<dbReference type="Proteomes" id="UP001494902">
    <property type="component" value="Unassembled WGS sequence"/>
</dbReference>
<keyword evidence="6 8" id="KW-1133">Transmembrane helix</keyword>
<protein>
    <submittedName>
        <fullName evidence="10">MDR family MFS transporter</fullName>
    </submittedName>
</protein>
<feature type="transmembrane region" description="Helical" evidence="8">
    <location>
        <begin position="209"/>
        <end position="231"/>
    </location>
</feature>
<dbReference type="NCBIfam" id="TIGR00711">
    <property type="entry name" value="efflux_EmrB"/>
    <property type="match status" value="1"/>
</dbReference>
<dbReference type="PRINTS" id="PR01036">
    <property type="entry name" value="TCRTETB"/>
</dbReference>
<evidence type="ECO:0000313" key="11">
    <source>
        <dbReference type="Proteomes" id="UP001494902"/>
    </source>
</evidence>
<dbReference type="InterPro" id="IPR020846">
    <property type="entry name" value="MFS_dom"/>
</dbReference>
<feature type="transmembrane region" description="Helical" evidence="8">
    <location>
        <begin position="89"/>
        <end position="113"/>
    </location>
</feature>
<evidence type="ECO:0000256" key="8">
    <source>
        <dbReference type="SAM" id="Phobius"/>
    </source>
</evidence>
<accession>A0ABV1KIR1</accession>
<feature type="transmembrane region" description="Helical" evidence="8">
    <location>
        <begin position="454"/>
        <end position="474"/>
    </location>
</feature>
<comment type="similarity">
    <text evidence="2">Belongs to the major facilitator superfamily. EmrB family.</text>
</comment>
<feature type="transmembrane region" description="Helical" evidence="8">
    <location>
        <begin position="151"/>
        <end position="171"/>
    </location>
</feature>
<feature type="transmembrane region" description="Helical" evidence="8">
    <location>
        <begin position="419"/>
        <end position="442"/>
    </location>
</feature>
<evidence type="ECO:0000313" key="10">
    <source>
        <dbReference type="EMBL" id="MEQ3554061.1"/>
    </source>
</evidence>
<feature type="transmembrane region" description="Helical" evidence="8">
    <location>
        <begin position="251"/>
        <end position="269"/>
    </location>
</feature>
<feature type="transmembrane region" description="Helical" evidence="8">
    <location>
        <begin position="323"/>
        <end position="344"/>
    </location>
</feature>
<dbReference type="PROSITE" id="PS50850">
    <property type="entry name" value="MFS"/>
    <property type="match status" value="1"/>
</dbReference>
<sequence>MTTEPTTGPAAQDARLPAGVPLIISLLVGSAFVMILNETIMSVALPALIADLGVTAATAQWLTSGFMLTMAVVIPVTGYLLQRFPPRRVYLASMALFSAGTLLCALAPVFPVLLAGRVVQATGTAVMIPLLMTTILRLVPASRRGQTMGTISIVIAVAPAVGPTISGVILSALGWRWMFWLVLPIALLALAAGATWLKVAAETSRVPLDVASVLISAVAFSGLVFGLSSIGESAAGSAAGGGEAHGGVPPWLPMVVGVVALAVFVHRQIRLQRTTGAPLLDLRPFAIRRYTLALILVATGFMALFGAIILLPLYIQEVVGDSAFVAGLVVLPGGLVMGLMGPVVGRAYDRFGVRRLVIPGSLLLAVAMWGFTTLGAATPLWHVVALHVCLSAALALMFTPLMTDSLGALPGELYSHGSAILTTLQQVAGAAGTALFITVMTLASAGAGVTEGGLRAAFLTAAVISLAVVGVAFLTGRRTEPAPG</sequence>